<reference evidence="1" key="1">
    <citation type="submission" date="2023-10" db="EMBL/GenBank/DDBJ databases">
        <authorList>
            <person name="Chen Y."/>
            <person name="Shah S."/>
            <person name="Dougan E. K."/>
            <person name="Thang M."/>
            <person name="Chan C."/>
        </authorList>
    </citation>
    <scope>NUCLEOTIDE SEQUENCE [LARGE SCALE GENOMIC DNA]</scope>
</reference>
<accession>A0ABN9Q251</accession>
<name>A0ABN9Q251_9DINO</name>
<comment type="caution">
    <text evidence="1">The sequence shown here is derived from an EMBL/GenBank/DDBJ whole genome shotgun (WGS) entry which is preliminary data.</text>
</comment>
<evidence type="ECO:0000313" key="2">
    <source>
        <dbReference type="Proteomes" id="UP001189429"/>
    </source>
</evidence>
<feature type="non-terminal residue" evidence="1">
    <location>
        <position position="1"/>
    </location>
</feature>
<dbReference type="Proteomes" id="UP001189429">
    <property type="component" value="Unassembled WGS sequence"/>
</dbReference>
<proteinExistence type="predicted"/>
<dbReference type="EMBL" id="CAUYUJ010001956">
    <property type="protein sequence ID" value="CAK0798489.1"/>
    <property type="molecule type" value="Genomic_DNA"/>
</dbReference>
<sequence length="422" mass="47400">ASGKSSKIDYLIISAGFGKCVESVGFQTTSDIKTHAPVRVKCFGNVASLQALSFMKPPKIPVEQPVGPACQTRSAYQVLDCACRGLEMLQDRPKRGLVQKHLNTLYQEWADLAEIEVAASRRITLHRYGAPGKLPRLMWVSVADMDTNRNQVLDPSLFSFRLRGLKHWQAWLLDGITKEGRRAHRWTKECKAWTATTTLSRRGHIVSDPLALLETEAARFSDMWLADRQPDRNPDPLDVLDPLEALTPDQIRQVSRSYSTRTCISVDGFHMRHFASTSDDCLTAFSIMMLICEATGLLPYHMQVLQMALLSKPQGGFRPIGLFSSSYHLWGRARRRLASAWELESARSYLAASTCNGASDVVWRQSVRSESGVKRGQAAATLLWDLRKFYESMQLPLLEQRAHASGFPAQILRMRLCAYRGA</sequence>
<keyword evidence="2" id="KW-1185">Reference proteome</keyword>
<organism evidence="1 2">
    <name type="scientific">Prorocentrum cordatum</name>
    <dbReference type="NCBI Taxonomy" id="2364126"/>
    <lineage>
        <taxon>Eukaryota</taxon>
        <taxon>Sar</taxon>
        <taxon>Alveolata</taxon>
        <taxon>Dinophyceae</taxon>
        <taxon>Prorocentrales</taxon>
        <taxon>Prorocentraceae</taxon>
        <taxon>Prorocentrum</taxon>
    </lineage>
</organism>
<gene>
    <name evidence="1" type="ORF">PCOR1329_LOCUS7220</name>
</gene>
<protein>
    <submittedName>
        <fullName evidence="1">Uncharacterized protein</fullName>
    </submittedName>
</protein>
<evidence type="ECO:0000313" key="1">
    <source>
        <dbReference type="EMBL" id="CAK0798489.1"/>
    </source>
</evidence>
<feature type="non-terminal residue" evidence="1">
    <location>
        <position position="422"/>
    </location>
</feature>